<dbReference type="EMBL" id="JAVHJS010000023">
    <property type="protein sequence ID" value="KAK2819926.1"/>
    <property type="molecule type" value="Genomic_DNA"/>
</dbReference>
<sequence>MGTSLYKSLLLSTGGFNVSDYIRKFTFTDNIPRLLGDSSGEVRSALSPSSHVNVWTATAEVRKYPFMSRLAASPISSMLPNTLAC</sequence>
<organism evidence="1 2">
    <name type="scientific">Tachysurus vachellii</name>
    <name type="common">Darkbarbel catfish</name>
    <name type="synonym">Pelteobagrus vachellii</name>
    <dbReference type="NCBI Taxonomy" id="175792"/>
    <lineage>
        <taxon>Eukaryota</taxon>
        <taxon>Metazoa</taxon>
        <taxon>Chordata</taxon>
        <taxon>Craniata</taxon>
        <taxon>Vertebrata</taxon>
        <taxon>Euteleostomi</taxon>
        <taxon>Actinopterygii</taxon>
        <taxon>Neopterygii</taxon>
        <taxon>Teleostei</taxon>
        <taxon>Ostariophysi</taxon>
        <taxon>Siluriformes</taxon>
        <taxon>Bagridae</taxon>
        <taxon>Tachysurus</taxon>
    </lineage>
</organism>
<evidence type="ECO:0000313" key="1">
    <source>
        <dbReference type="EMBL" id="KAK2819926.1"/>
    </source>
</evidence>
<protein>
    <submittedName>
        <fullName evidence="1">Uncharacterized protein</fullName>
    </submittedName>
</protein>
<dbReference type="AlphaFoldDB" id="A0AA88IVM0"/>
<reference evidence="1" key="1">
    <citation type="submission" date="2023-08" db="EMBL/GenBank/DDBJ databases">
        <title>Pelteobagrus vachellii genome.</title>
        <authorList>
            <person name="Liu H."/>
        </authorList>
    </citation>
    <scope>NUCLEOTIDE SEQUENCE</scope>
    <source>
        <strain evidence="1">PRFRI_2022a</strain>
        <tissue evidence="1">Muscle</tissue>
    </source>
</reference>
<dbReference type="Proteomes" id="UP001187315">
    <property type="component" value="Unassembled WGS sequence"/>
</dbReference>
<name>A0AA88IVM0_TACVA</name>
<keyword evidence="2" id="KW-1185">Reference proteome</keyword>
<comment type="caution">
    <text evidence="1">The sequence shown here is derived from an EMBL/GenBank/DDBJ whole genome shotgun (WGS) entry which is preliminary data.</text>
</comment>
<proteinExistence type="predicted"/>
<gene>
    <name evidence="1" type="ORF">Q7C36_021572</name>
</gene>
<evidence type="ECO:0000313" key="2">
    <source>
        <dbReference type="Proteomes" id="UP001187315"/>
    </source>
</evidence>
<accession>A0AA88IVM0</accession>